<evidence type="ECO:0000313" key="1">
    <source>
        <dbReference type="EMBL" id="MBP2033361.1"/>
    </source>
</evidence>
<keyword evidence="1" id="KW-0830">Ubiquinone</keyword>
<comment type="caution">
    <text evidence="1">The sequence shown here is derived from an EMBL/GenBank/DDBJ whole genome shotgun (WGS) entry which is preliminary data.</text>
</comment>
<dbReference type="EMBL" id="JAGGLM010000013">
    <property type="protein sequence ID" value="MBP2033361.1"/>
    <property type="molecule type" value="Genomic_DNA"/>
</dbReference>
<proteinExistence type="predicted"/>
<evidence type="ECO:0000313" key="2">
    <source>
        <dbReference type="Proteomes" id="UP001519307"/>
    </source>
</evidence>
<dbReference type="Gene3D" id="3.40.50.150">
    <property type="entry name" value="Vaccinia Virus protein VP39"/>
    <property type="match status" value="1"/>
</dbReference>
<protein>
    <submittedName>
        <fullName evidence="1">Ubiquinone/menaquinone biosynthesis C-methylase UbiE</fullName>
    </submittedName>
</protein>
<keyword evidence="2" id="KW-1185">Reference proteome</keyword>
<accession>A0ABS4KTH4</accession>
<organism evidence="1 2">
    <name type="scientific">Clostridium algifaecis</name>
    <dbReference type="NCBI Taxonomy" id="1472040"/>
    <lineage>
        <taxon>Bacteria</taxon>
        <taxon>Bacillati</taxon>
        <taxon>Bacillota</taxon>
        <taxon>Clostridia</taxon>
        <taxon>Eubacteriales</taxon>
        <taxon>Clostridiaceae</taxon>
        <taxon>Clostridium</taxon>
    </lineage>
</organism>
<dbReference type="InterPro" id="IPR029063">
    <property type="entry name" value="SAM-dependent_MTases_sf"/>
</dbReference>
<dbReference type="InterPro" id="IPR010719">
    <property type="entry name" value="MnmM_MeTrfase"/>
</dbReference>
<dbReference type="PANTHER" id="PTHR35276:SF1">
    <property type="entry name" value="TRNA (MNM(5)S(2)U34)-METHYLTRANSFERASE, CHLOROPLASTIC"/>
    <property type="match status" value="1"/>
</dbReference>
<gene>
    <name evidence="1" type="ORF">J2Z42_002064</name>
</gene>
<sequence>MNENYFNNAVNIAKGICMRKIDKGDIVVDATMGNGNDTVFLAELAGNSGKVYAFDVQEKAVKNTEEKINEKGFSKRVELINDGHENMDKYISGKVSLVMFNLGYLPKAEHTITTKADTTLAALKKSLDLIKKGGVVILIVYYGHEDGKIEKIALEEYIKNLDQKKYNAVKMSFINQIHNPPMLIVIEKR</sequence>
<dbReference type="CDD" id="cd02440">
    <property type="entry name" value="AdoMet_MTases"/>
    <property type="match status" value="1"/>
</dbReference>
<reference evidence="1 2" key="1">
    <citation type="submission" date="2021-03" db="EMBL/GenBank/DDBJ databases">
        <title>Genomic Encyclopedia of Type Strains, Phase IV (KMG-IV): sequencing the most valuable type-strain genomes for metagenomic binning, comparative biology and taxonomic classification.</title>
        <authorList>
            <person name="Goeker M."/>
        </authorList>
    </citation>
    <scope>NUCLEOTIDE SEQUENCE [LARGE SCALE GENOMIC DNA]</scope>
    <source>
        <strain evidence="1 2">DSM 28783</strain>
    </source>
</reference>
<dbReference type="SUPFAM" id="SSF53335">
    <property type="entry name" value="S-adenosyl-L-methionine-dependent methyltransferases"/>
    <property type="match status" value="1"/>
</dbReference>
<dbReference type="PANTHER" id="PTHR35276">
    <property type="entry name" value="S-ADENOSYL-L-METHIONINE-DEPENDENT METHYLTRANSFERASES SUPERFAMILY PROTEIN"/>
    <property type="match status" value="1"/>
</dbReference>
<dbReference type="RefSeq" id="WP_209702501.1">
    <property type="nucleotide sequence ID" value="NZ_JAGGLM010000013.1"/>
</dbReference>
<dbReference type="Proteomes" id="UP001519307">
    <property type="component" value="Unassembled WGS sequence"/>
</dbReference>
<dbReference type="Pfam" id="PF06962">
    <property type="entry name" value="rRNA_methylase"/>
    <property type="match status" value="1"/>
</dbReference>
<name>A0ABS4KTH4_9CLOT</name>